<dbReference type="EMBL" id="CP031229">
    <property type="protein sequence ID" value="AXH95016.1"/>
    <property type="molecule type" value="Genomic_DNA"/>
</dbReference>
<evidence type="ECO:0000313" key="3">
    <source>
        <dbReference type="Proteomes" id="UP000253790"/>
    </source>
</evidence>
<dbReference type="RefSeq" id="WP_114926782.1">
    <property type="nucleotide sequence ID" value="NZ_CP031229.1"/>
</dbReference>
<proteinExistence type="predicted"/>
<dbReference type="OrthoDB" id="3722818at2"/>
<evidence type="ECO:0000313" key="2">
    <source>
        <dbReference type="EMBL" id="AXH95016.1"/>
    </source>
</evidence>
<reference evidence="2 3" key="1">
    <citation type="submission" date="2018-07" db="EMBL/GenBank/DDBJ databases">
        <title>Complete genome sequencing of Ornithinimicrobium sp. AMA3305.</title>
        <authorList>
            <person name="Bae J.-W."/>
        </authorList>
    </citation>
    <scope>NUCLEOTIDE SEQUENCE [LARGE SCALE GENOMIC DNA]</scope>
    <source>
        <strain evidence="2 3">AMA3305</strain>
    </source>
</reference>
<sequence>MSVAICLGVDTHERPPMRWARDHRHDWGRTEPGLLVVSDLLDLPRRLGQTAPEGRNAVLAALARTAEHDVGAVSVITWLLVPGAVNLARQLADLSPDIDALVAGQLWLTVRSYRGDPPRRVAATLLARTRREVMADVGVGDAAPRRDRVWASAVPMGTVPEAPDLDTGPDPECELAELLEDAAATGALTREDRALLLDVAREAARLNVPARRGRGGLMTPSVAELVAEDYEASARTVRRRTARAVAGLESFHRSTPVTHLRRQPRPRLGGKSL</sequence>
<feature type="region of interest" description="Disordered" evidence="1">
    <location>
        <begin position="253"/>
        <end position="273"/>
    </location>
</feature>
<dbReference type="AlphaFoldDB" id="A0A345NJ08"/>
<gene>
    <name evidence="2" type="ORF">DV701_01475</name>
</gene>
<accession>A0A345NJ08</accession>
<evidence type="ECO:0000256" key="1">
    <source>
        <dbReference type="SAM" id="MobiDB-lite"/>
    </source>
</evidence>
<dbReference type="Proteomes" id="UP000253790">
    <property type="component" value="Chromosome"/>
</dbReference>
<keyword evidence="3" id="KW-1185">Reference proteome</keyword>
<protein>
    <submittedName>
        <fullName evidence="2">Uncharacterized protein</fullName>
    </submittedName>
</protein>
<dbReference type="KEGG" id="orn:DV701_01475"/>
<name>A0A345NJ08_9MICO</name>
<organism evidence="2 3">
    <name type="scientific">Ornithinimicrobium avium</name>
    <dbReference type="NCBI Taxonomy" id="2283195"/>
    <lineage>
        <taxon>Bacteria</taxon>
        <taxon>Bacillati</taxon>
        <taxon>Actinomycetota</taxon>
        <taxon>Actinomycetes</taxon>
        <taxon>Micrococcales</taxon>
        <taxon>Ornithinimicrobiaceae</taxon>
        <taxon>Ornithinimicrobium</taxon>
    </lineage>
</organism>